<evidence type="ECO:0000256" key="4">
    <source>
        <dbReference type="ARBA" id="ARBA00013194"/>
    </source>
</evidence>
<feature type="region of interest" description="Disordered" evidence="10">
    <location>
        <begin position="202"/>
        <end position="225"/>
    </location>
</feature>
<gene>
    <name evidence="12" type="ORF">K504DRAFT_469915</name>
</gene>
<keyword evidence="13" id="KW-1185">Reference proteome</keyword>
<evidence type="ECO:0000256" key="2">
    <source>
        <dbReference type="ARBA" id="ARBA00002388"/>
    </source>
</evidence>
<evidence type="ECO:0000256" key="3">
    <source>
        <dbReference type="ARBA" id="ARBA00010098"/>
    </source>
</evidence>
<dbReference type="PANTHER" id="PTHR12790">
    <property type="entry name" value="TRANSCRIPTION INITIATION FACTOR IA RRN3"/>
    <property type="match status" value="1"/>
</dbReference>
<dbReference type="InterPro" id="IPR020892">
    <property type="entry name" value="Cyclophilin-type_PPIase_CS"/>
</dbReference>
<dbReference type="GO" id="GO:0006457">
    <property type="term" value="P:protein folding"/>
    <property type="evidence" value="ECO:0007669"/>
    <property type="project" value="InterPro"/>
</dbReference>
<dbReference type="EMBL" id="MU005773">
    <property type="protein sequence ID" value="KAF2707468.1"/>
    <property type="molecule type" value="Genomic_DNA"/>
</dbReference>
<comment type="similarity">
    <text evidence="7">Belongs to the cyclophilin-type PPIase family. PPIase H subfamily.</text>
</comment>
<feature type="compositionally biased region" description="Acidic residues" evidence="10">
    <location>
        <begin position="483"/>
        <end position="494"/>
    </location>
</feature>
<sequence length="837" mass="94514">MAEPAELNPIVFFDITLGGEKLGRIKMELFKDVVPKTAENFRQFCTGETKNPRGQPQGYKGSKFHRVIKGFMIQGGDFVNGNGTGSRTIYGVDKFADENFTLKNDKPGLLSMANSGPHTNGCQFFIITAKTGTPHLDGKHVVFGQVIEGMDVVTKIENTRTLSNPEGKPMQDVSIAQYVISRSSLTTMVSLASTERATGIIAPSAGGSGSLKRKQPDTHFETEHLPSSQIKRRRVTFDPEVDVRILSDVNEKSLELVGEEVRRALEKHASDDNGGYDHIRSLLTYKPTSVDAPLTALLQKYVIALTNNVPSLDQKCNGLVHAIIECSWIARNEQFVRSYQHLLRSLLSVHPGYTKSVLGMLVNMFLELPSPAIRQQDDPQILRTRLQARVHETLKCILRQSSMTNTFLAPILQFRFPFPTDTTKSHVNYIKNILRVSEYCPELKGQILSLVMDKLVKIDVQIQVDMDELEDDIEDQIVDDMGSDVEDDEEDSDNESVSSEESLDADERHIRELRDSVTKLDAIMDLLFSHYDSILEKGDLFEIDLTFESLCSQFASIILPTYRSRHTQFILFHFCQTSPDLMERFAGCCSHLAFDQRRPHILRVAAAAYLASFIARGAHVSGPVVRDVFDLLCVHLENLRAAQEPTCKAPDLRRYGTYYAISQALLYAFCFRWRDLIVTPDGTPLTDEQLIYQETDFTWHNSIQDTLRRNIFSKLNPLKICAPTITAQFARIAHHLRFLYVFPLLETNKRIRLARNAGSAYTDGLGARETALTMKKGEEAFMLDAYFPFDPYVLPRSKRWLSQDYVQWKPIPGMEPIGGVAADDDDDDEDDDDEDNE</sequence>
<evidence type="ECO:0000256" key="8">
    <source>
        <dbReference type="ARBA" id="ARBA00040924"/>
    </source>
</evidence>
<evidence type="ECO:0000256" key="10">
    <source>
        <dbReference type="SAM" id="MobiDB-lite"/>
    </source>
</evidence>
<reference evidence="12" key="1">
    <citation type="journal article" date="2020" name="Stud. Mycol.">
        <title>101 Dothideomycetes genomes: a test case for predicting lifestyles and emergence of pathogens.</title>
        <authorList>
            <person name="Haridas S."/>
            <person name="Albert R."/>
            <person name="Binder M."/>
            <person name="Bloem J."/>
            <person name="Labutti K."/>
            <person name="Salamov A."/>
            <person name="Andreopoulos B."/>
            <person name="Baker S."/>
            <person name="Barry K."/>
            <person name="Bills G."/>
            <person name="Bluhm B."/>
            <person name="Cannon C."/>
            <person name="Castanera R."/>
            <person name="Culley D."/>
            <person name="Daum C."/>
            <person name="Ezra D."/>
            <person name="Gonzalez J."/>
            <person name="Henrissat B."/>
            <person name="Kuo A."/>
            <person name="Liang C."/>
            <person name="Lipzen A."/>
            <person name="Lutzoni F."/>
            <person name="Magnuson J."/>
            <person name="Mondo S."/>
            <person name="Nolan M."/>
            <person name="Ohm R."/>
            <person name="Pangilinan J."/>
            <person name="Park H.-J."/>
            <person name="Ramirez L."/>
            <person name="Alfaro M."/>
            <person name="Sun H."/>
            <person name="Tritt A."/>
            <person name="Yoshinaga Y."/>
            <person name="Zwiers L.-H."/>
            <person name="Turgeon B."/>
            <person name="Goodwin S."/>
            <person name="Spatafora J."/>
            <person name="Crous P."/>
            <person name="Grigoriev I."/>
        </authorList>
    </citation>
    <scope>NUCLEOTIDE SEQUENCE</scope>
    <source>
        <strain evidence="12">CBS 279.74</strain>
    </source>
</reference>
<dbReference type="GO" id="GO:0001181">
    <property type="term" value="F:RNA polymerase I general transcription initiation factor activity"/>
    <property type="evidence" value="ECO:0007669"/>
    <property type="project" value="InterPro"/>
</dbReference>
<keyword evidence="6" id="KW-0413">Isomerase</keyword>
<evidence type="ECO:0000256" key="9">
    <source>
        <dbReference type="ARBA" id="ARBA00041924"/>
    </source>
</evidence>
<feature type="region of interest" description="Disordered" evidence="10">
    <location>
        <begin position="483"/>
        <end position="506"/>
    </location>
</feature>
<dbReference type="GO" id="GO:0006361">
    <property type="term" value="P:transcription initiation at RNA polymerase I promoter"/>
    <property type="evidence" value="ECO:0007669"/>
    <property type="project" value="InterPro"/>
</dbReference>
<dbReference type="InterPro" id="IPR029000">
    <property type="entry name" value="Cyclophilin-like_dom_sf"/>
</dbReference>
<name>A0A6G1K3T9_9PLEO</name>
<dbReference type="OrthoDB" id="26970at2759"/>
<dbReference type="EC" id="5.2.1.8" evidence="4"/>
<proteinExistence type="inferred from homology"/>
<dbReference type="GO" id="GO:0005634">
    <property type="term" value="C:nucleus"/>
    <property type="evidence" value="ECO:0007669"/>
    <property type="project" value="TreeGrafter"/>
</dbReference>
<feature type="compositionally biased region" description="Basic and acidic residues" evidence="10">
    <location>
        <begin position="214"/>
        <end position="224"/>
    </location>
</feature>
<dbReference type="PANTHER" id="PTHR12790:SF0">
    <property type="entry name" value="RNA POLYMERASE I-SPECIFIC TRANSCRIPTION INITIATION FACTOR RRN3-RELATED"/>
    <property type="match status" value="1"/>
</dbReference>
<evidence type="ECO:0000259" key="11">
    <source>
        <dbReference type="PROSITE" id="PS50072"/>
    </source>
</evidence>
<evidence type="ECO:0000256" key="5">
    <source>
        <dbReference type="ARBA" id="ARBA00023110"/>
    </source>
</evidence>
<comment type="catalytic activity">
    <reaction evidence="1">
        <text>[protein]-peptidylproline (omega=180) = [protein]-peptidylproline (omega=0)</text>
        <dbReference type="Rhea" id="RHEA:16237"/>
        <dbReference type="Rhea" id="RHEA-COMP:10747"/>
        <dbReference type="Rhea" id="RHEA-COMP:10748"/>
        <dbReference type="ChEBI" id="CHEBI:83833"/>
        <dbReference type="ChEBI" id="CHEBI:83834"/>
        <dbReference type="EC" id="5.2.1.8"/>
    </reaction>
</comment>
<dbReference type="PROSITE" id="PS50072">
    <property type="entry name" value="CSA_PPIASE_2"/>
    <property type="match status" value="1"/>
</dbReference>
<evidence type="ECO:0000313" key="13">
    <source>
        <dbReference type="Proteomes" id="UP000799428"/>
    </source>
</evidence>
<feature type="domain" description="PPIase cyclophilin-type" evidence="11">
    <location>
        <begin position="12"/>
        <end position="180"/>
    </location>
</feature>
<dbReference type="Pfam" id="PF05327">
    <property type="entry name" value="RRN3"/>
    <property type="match status" value="1"/>
</dbReference>
<dbReference type="FunFam" id="2.40.100.10:FF:000035">
    <property type="entry name" value="Peptidyl-prolyl cis-trans isomerase"/>
    <property type="match status" value="1"/>
</dbReference>
<dbReference type="CDD" id="cd01926">
    <property type="entry name" value="cyclophilin_ABH_like"/>
    <property type="match status" value="1"/>
</dbReference>
<dbReference type="Pfam" id="PF00160">
    <property type="entry name" value="Pro_isomerase"/>
    <property type="match status" value="1"/>
</dbReference>
<dbReference type="Gene3D" id="2.40.100.10">
    <property type="entry name" value="Cyclophilin-like"/>
    <property type="match status" value="1"/>
</dbReference>
<feature type="region of interest" description="Disordered" evidence="10">
    <location>
        <begin position="812"/>
        <end position="837"/>
    </location>
</feature>
<organism evidence="12 13">
    <name type="scientific">Pleomassaria siparia CBS 279.74</name>
    <dbReference type="NCBI Taxonomy" id="1314801"/>
    <lineage>
        <taxon>Eukaryota</taxon>
        <taxon>Fungi</taxon>
        <taxon>Dikarya</taxon>
        <taxon>Ascomycota</taxon>
        <taxon>Pezizomycotina</taxon>
        <taxon>Dothideomycetes</taxon>
        <taxon>Pleosporomycetidae</taxon>
        <taxon>Pleosporales</taxon>
        <taxon>Pleomassariaceae</taxon>
        <taxon>Pleomassaria</taxon>
    </lineage>
</organism>
<accession>A0A6G1K3T9</accession>
<keyword evidence="5" id="KW-0697">Rotamase</keyword>
<dbReference type="Proteomes" id="UP000799428">
    <property type="component" value="Unassembled WGS sequence"/>
</dbReference>
<dbReference type="PRINTS" id="PR00153">
    <property type="entry name" value="CSAPPISMRASE"/>
</dbReference>
<evidence type="ECO:0000313" key="12">
    <source>
        <dbReference type="EMBL" id="KAF2707468.1"/>
    </source>
</evidence>
<dbReference type="InterPro" id="IPR007991">
    <property type="entry name" value="RNA_pol_I_trans_ini_fac_RRN3"/>
</dbReference>
<dbReference type="AlphaFoldDB" id="A0A6G1K3T9"/>
<dbReference type="GO" id="GO:0001042">
    <property type="term" value="F:RNA polymerase I core binding"/>
    <property type="evidence" value="ECO:0007669"/>
    <property type="project" value="TreeGrafter"/>
</dbReference>
<evidence type="ECO:0000256" key="6">
    <source>
        <dbReference type="ARBA" id="ARBA00023235"/>
    </source>
</evidence>
<evidence type="ECO:0000256" key="7">
    <source>
        <dbReference type="ARBA" id="ARBA00038512"/>
    </source>
</evidence>
<dbReference type="SUPFAM" id="SSF50891">
    <property type="entry name" value="Cyclophilin-like"/>
    <property type="match status" value="1"/>
</dbReference>
<dbReference type="InterPro" id="IPR002130">
    <property type="entry name" value="Cyclophilin-type_PPIase_dom"/>
</dbReference>
<dbReference type="PROSITE" id="PS00170">
    <property type="entry name" value="CSA_PPIASE_1"/>
    <property type="match status" value="1"/>
</dbReference>
<evidence type="ECO:0000256" key="1">
    <source>
        <dbReference type="ARBA" id="ARBA00000971"/>
    </source>
</evidence>
<feature type="compositionally biased region" description="Acidic residues" evidence="10">
    <location>
        <begin position="822"/>
        <end position="837"/>
    </location>
</feature>
<protein>
    <recommendedName>
        <fullName evidence="8">Peptidyl-prolyl cis-trans isomerase H</fullName>
        <ecNumber evidence="4">5.2.1.8</ecNumber>
    </recommendedName>
    <alternativeName>
        <fullName evidence="9">Rotamase H</fullName>
    </alternativeName>
</protein>
<comment type="similarity">
    <text evidence="3">Belongs to the RRN3 family.</text>
</comment>
<dbReference type="GO" id="GO:0003755">
    <property type="term" value="F:peptidyl-prolyl cis-trans isomerase activity"/>
    <property type="evidence" value="ECO:0007669"/>
    <property type="project" value="UniProtKB-KW"/>
</dbReference>
<comment type="function">
    <text evidence="2">PPIases accelerate the folding of proteins. It catalyzes the cis-trans isomerization of proline imidic peptide bonds in oligopeptides.</text>
</comment>